<dbReference type="FunFam" id="3.30.70.270:FF:000026">
    <property type="entry name" value="Transposon Ty3-G Gag-Pol polyprotein"/>
    <property type="match status" value="1"/>
</dbReference>
<dbReference type="Gene3D" id="3.30.70.270">
    <property type="match status" value="2"/>
</dbReference>
<dbReference type="OrthoDB" id="10055277at2759"/>
<keyword evidence="4" id="KW-0255">Endonuclease</keyword>
<feature type="domain" description="Reverse transcriptase" evidence="8">
    <location>
        <begin position="188"/>
        <end position="319"/>
    </location>
</feature>
<evidence type="ECO:0000256" key="6">
    <source>
        <dbReference type="ARBA" id="ARBA00022918"/>
    </source>
</evidence>
<organism evidence="10 11">
    <name type="scientific">Holothuria leucospilota</name>
    <name type="common">Black long sea cucumber</name>
    <name type="synonym">Mertensiothuria leucospilota</name>
    <dbReference type="NCBI Taxonomy" id="206669"/>
    <lineage>
        <taxon>Eukaryota</taxon>
        <taxon>Metazoa</taxon>
        <taxon>Echinodermata</taxon>
        <taxon>Eleutherozoa</taxon>
        <taxon>Echinozoa</taxon>
        <taxon>Holothuroidea</taxon>
        <taxon>Aspidochirotacea</taxon>
        <taxon>Aspidochirotida</taxon>
        <taxon>Holothuriidae</taxon>
        <taxon>Holothuria</taxon>
    </lineage>
</organism>
<evidence type="ECO:0000313" key="11">
    <source>
        <dbReference type="Proteomes" id="UP001152320"/>
    </source>
</evidence>
<keyword evidence="5" id="KW-0378">Hydrolase</keyword>
<evidence type="ECO:0000256" key="1">
    <source>
        <dbReference type="ARBA" id="ARBA00022679"/>
    </source>
</evidence>
<dbReference type="InterPro" id="IPR050951">
    <property type="entry name" value="Retrovirus_Pol_polyprotein"/>
</dbReference>
<evidence type="ECO:0000256" key="5">
    <source>
        <dbReference type="ARBA" id="ARBA00022801"/>
    </source>
</evidence>
<dbReference type="GO" id="GO:0004519">
    <property type="term" value="F:endonuclease activity"/>
    <property type="evidence" value="ECO:0007669"/>
    <property type="project" value="UniProtKB-KW"/>
</dbReference>
<proteinExistence type="predicted"/>
<dbReference type="InterPro" id="IPR043128">
    <property type="entry name" value="Rev_trsase/Diguanyl_cyclase"/>
</dbReference>
<dbReference type="Gene3D" id="3.10.10.10">
    <property type="entry name" value="HIV Type 1 Reverse Transcriptase, subunit A, domain 1"/>
    <property type="match status" value="1"/>
</dbReference>
<accession>A0A9Q1HKD9</accession>
<evidence type="ECO:0000256" key="7">
    <source>
        <dbReference type="SAM" id="MobiDB-lite"/>
    </source>
</evidence>
<dbReference type="Proteomes" id="UP001152320">
    <property type="component" value="Chromosome 1"/>
</dbReference>
<reference evidence="10" key="1">
    <citation type="submission" date="2021-10" db="EMBL/GenBank/DDBJ databases">
        <title>Tropical sea cucumber genome reveals ecological adaptation and Cuvierian tubules defense mechanism.</title>
        <authorList>
            <person name="Chen T."/>
        </authorList>
    </citation>
    <scope>NUCLEOTIDE SEQUENCE</scope>
    <source>
        <strain evidence="10">Nanhai2018</strain>
        <tissue evidence="10">Muscle</tissue>
    </source>
</reference>
<evidence type="ECO:0000256" key="2">
    <source>
        <dbReference type="ARBA" id="ARBA00022695"/>
    </source>
</evidence>
<dbReference type="InterPro" id="IPR043502">
    <property type="entry name" value="DNA/RNA_pol_sf"/>
</dbReference>
<protein>
    <submittedName>
        <fullName evidence="10">Uncharacterized protein</fullName>
    </submittedName>
</protein>
<dbReference type="GO" id="GO:0003964">
    <property type="term" value="F:RNA-directed DNA polymerase activity"/>
    <property type="evidence" value="ECO:0007669"/>
    <property type="project" value="UniProtKB-KW"/>
</dbReference>
<name>A0A9Q1HKD9_HOLLE</name>
<dbReference type="InterPro" id="IPR041373">
    <property type="entry name" value="RT_RNaseH"/>
</dbReference>
<keyword evidence="11" id="KW-1185">Reference proteome</keyword>
<dbReference type="PANTHER" id="PTHR37984">
    <property type="entry name" value="PROTEIN CBG26694"/>
    <property type="match status" value="1"/>
</dbReference>
<dbReference type="PANTHER" id="PTHR37984:SF11">
    <property type="entry name" value="INTEGRASE CATALYTIC DOMAIN-CONTAINING PROTEIN"/>
    <property type="match status" value="1"/>
</dbReference>
<dbReference type="CDD" id="cd09274">
    <property type="entry name" value="RNase_HI_RT_Ty3"/>
    <property type="match status" value="1"/>
</dbReference>
<evidence type="ECO:0000256" key="3">
    <source>
        <dbReference type="ARBA" id="ARBA00022722"/>
    </source>
</evidence>
<evidence type="ECO:0000313" key="10">
    <source>
        <dbReference type="EMBL" id="KAJ8050489.1"/>
    </source>
</evidence>
<evidence type="ECO:0000259" key="8">
    <source>
        <dbReference type="Pfam" id="PF00078"/>
    </source>
</evidence>
<comment type="caution">
    <text evidence="10">The sequence shown here is derived from an EMBL/GenBank/DDBJ whole genome shotgun (WGS) entry which is preliminary data.</text>
</comment>
<dbReference type="Pfam" id="PF17917">
    <property type="entry name" value="RT_RNaseH"/>
    <property type="match status" value="1"/>
</dbReference>
<feature type="domain" description="Reverse transcriptase RNase H-like" evidence="9">
    <location>
        <begin position="405"/>
        <end position="511"/>
    </location>
</feature>
<dbReference type="GO" id="GO:0016787">
    <property type="term" value="F:hydrolase activity"/>
    <property type="evidence" value="ECO:0007669"/>
    <property type="project" value="UniProtKB-KW"/>
</dbReference>
<keyword evidence="3" id="KW-0540">Nuclease</keyword>
<keyword evidence="1" id="KW-0808">Transferase</keyword>
<evidence type="ECO:0000256" key="4">
    <source>
        <dbReference type="ARBA" id="ARBA00022759"/>
    </source>
</evidence>
<feature type="region of interest" description="Disordered" evidence="7">
    <location>
        <begin position="522"/>
        <end position="542"/>
    </location>
</feature>
<evidence type="ECO:0000259" key="9">
    <source>
        <dbReference type="Pfam" id="PF17917"/>
    </source>
</evidence>
<dbReference type="EMBL" id="JAIZAY010000001">
    <property type="protein sequence ID" value="KAJ8050489.1"/>
    <property type="molecule type" value="Genomic_DNA"/>
</dbReference>
<dbReference type="Pfam" id="PF00078">
    <property type="entry name" value="RVT_1"/>
    <property type="match status" value="1"/>
</dbReference>
<dbReference type="InterPro" id="IPR000477">
    <property type="entry name" value="RT_dom"/>
</dbReference>
<dbReference type="SUPFAM" id="SSF56672">
    <property type="entry name" value="DNA/RNA polymerases"/>
    <property type="match status" value="1"/>
</dbReference>
<sequence>MPPPTTSAISTSSANQSTALSITLPSLPTFQLHARNTAVRWDKYIRRLENMFIAFNVVNDEQKRALLLHHAGEEVMDVFDILTNTACELNLVRVVKQISSNAENTDSIVNEYRDRFHGMGKLKDVQYTLHEDRSIPPVTQRHRRIPFHVRKLVKEELQRLQALDIIEPVGHEPTPWVSPIRILKKKICVDMREANKAIQRERHVTPTTDDIISNLRGCSVFSKLDLNSGYHQIELDPKSRHLTVFSTHYDLFSYKRLNFGVCSAAEIFQNHIQSALQGLEGVLNIGNDIPIFAKSQSEHDARLGACLKRLQFFGHILSHEGVSPDPQKVAAIQDASPPANVSDLKSFLGMVTYCARLIPNLATISQPLRELTKESTQWIWGDTQDQDFQEIKSKLASNCSTAYSDPSKHTELNVDASPVGLGAILSQTDESGISNNVAAASRSLTPVEQRYSQTEREALGVTWGILYFHLYLFGTPFSVITDHKPLVTLFNSPKSNPPTRIERWILKLQSYSFTTVYRPGSNNPADSISRHPLPGTKSSSREEKMAEEHINFVASHAVPKTIQLSDLKEATDSDIVLQTCIQAIREHGWQKANKSQKTVNMNPSFNHCIRYVMN</sequence>
<gene>
    <name evidence="10" type="ORF">HOLleu_03714</name>
</gene>
<dbReference type="CDD" id="cd01647">
    <property type="entry name" value="RT_LTR"/>
    <property type="match status" value="1"/>
</dbReference>
<dbReference type="AlphaFoldDB" id="A0A9Q1HKD9"/>
<keyword evidence="2" id="KW-0548">Nucleotidyltransferase</keyword>
<keyword evidence="6" id="KW-0695">RNA-directed DNA polymerase</keyword>